<dbReference type="InterPro" id="IPR020904">
    <property type="entry name" value="Sc_DH/Rdtase_CS"/>
</dbReference>
<dbReference type="Proteomes" id="UP001175353">
    <property type="component" value="Unassembled WGS sequence"/>
</dbReference>
<dbReference type="PRINTS" id="PR00081">
    <property type="entry name" value="GDHRDH"/>
</dbReference>
<evidence type="ECO:0008006" key="10">
    <source>
        <dbReference type="Google" id="ProtNLM"/>
    </source>
</evidence>
<comment type="similarity">
    <text evidence="1 4">Belongs to the short-chain dehydrogenases/reductases (SDR) family.</text>
</comment>
<dbReference type="Pfam" id="PF00106">
    <property type="entry name" value="adh_short"/>
    <property type="match status" value="1"/>
</dbReference>
<evidence type="ECO:0000256" key="3">
    <source>
        <dbReference type="ARBA" id="ARBA00023002"/>
    </source>
</evidence>
<evidence type="ECO:0000313" key="6">
    <source>
        <dbReference type="EMBL" id="KAK0989220.1"/>
    </source>
</evidence>
<comment type="caution">
    <text evidence="7">The sequence shown here is derived from an EMBL/GenBank/DDBJ whole genome shotgun (WGS) entry which is preliminary data.</text>
</comment>
<dbReference type="PRINTS" id="PR00080">
    <property type="entry name" value="SDRFAMILY"/>
</dbReference>
<reference evidence="5" key="2">
    <citation type="submission" date="2021-12" db="EMBL/GenBank/DDBJ databases">
        <title>Black yeast isolated from Biological Soil Crust.</title>
        <authorList>
            <person name="Kurbessoian T."/>
        </authorList>
    </citation>
    <scope>NUCLEOTIDE SEQUENCE</scope>
    <source>
        <strain evidence="5">CCFEE 5208</strain>
    </source>
</reference>
<dbReference type="SUPFAM" id="SSF51735">
    <property type="entry name" value="NAD(P)-binding Rossmann-fold domains"/>
    <property type="match status" value="1"/>
</dbReference>
<reference evidence="7 8" key="1">
    <citation type="submission" date="2017-03" db="EMBL/GenBank/DDBJ databases">
        <title>Genomes of endolithic fungi from Antarctica.</title>
        <authorList>
            <person name="Coleine C."/>
            <person name="Masonjones S."/>
            <person name="Stajich J.E."/>
        </authorList>
    </citation>
    <scope>NUCLEOTIDE SEQUENCE [LARGE SCALE GENOMIC DNA]</scope>
    <source>
        <strain evidence="7 8">CCFEE 5311</strain>
    </source>
</reference>
<keyword evidence="9" id="KW-1185">Reference proteome</keyword>
<dbReference type="STRING" id="329885.A0A4U0UYU7"/>
<keyword evidence="3" id="KW-0560">Oxidoreductase</keyword>
<evidence type="ECO:0000313" key="7">
    <source>
        <dbReference type="EMBL" id="TKA41411.1"/>
    </source>
</evidence>
<dbReference type="OrthoDB" id="5371740at2759"/>
<dbReference type="EMBL" id="JASUXU010000005">
    <property type="protein sequence ID" value="KAK0326097.1"/>
    <property type="molecule type" value="Genomic_DNA"/>
</dbReference>
<accession>A0A4U0UYU7</accession>
<reference evidence="6" key="3">
    <citation type="submission" date="2023-06" db="EMBL/GenBank/DDBJ databases">
        <title>Black Yeasts Isolated from many extreme environments.</title>
        <authorList>
            <person name="Coleine C."/>
            <person name="Stajich J.E."/>
            <person name="Selbmann L."/>
        </authorList>
    </citation>
    <scope>NUCLEOTIDE SEQUENCE</scope>
    <source>
        <strain evidence="6">CCFEE 5200</strain>
    </source>
</reference>
<evidence type="ECO:0000256" key="1">
    <source>
        <dbReference type="ARBA" id="ARBA00006484"/>
    </source>
</evidence>
<sequence length="289" mass="31409">MSKPVALITGGGSGIGLAIAEHLINTHGYRVVILDVNKERGEAEAKRLNVADNCLFKQVDVTDFDQQAQAFQQTCEWGGGRLDMFVANAGIGDGDSVYKDLKGVDEKTGLPKPVDLRTLDVNLNAVIQGVHLARHFFLRNKSPGGKIVITSSCLGVYANHSLPLYSASKHALVGFVRSTAPVFTGMDITINALLPVLIETNLMPEAVRPLWDRAQLTPLSTVSKAIDSIMDAKTTGQTIELSLDQTVFSKQQAFSTQNAKWMCEQHKLWEMACEPLLPKPPGQNVGEVQ</sequence>
<evidence type="ECO:0000256" key="4">
    <source>
        <dbReference type="RuleBase" id="RU000363"/>
    </source>
</evidence>
<dbReference type="Proteomes" id="UP001168146">
    <property type="component" value="Unassembled WGS sequence"/>
</dbReference>
<dbReference type="PROSITE" id="PS00061">
    <property type="entry name" value="ADH_SHORT"/>
    <property type="match status" value="1"/>
</dbReference>
<dbReference type="PANTHER" id="PTHR44229">
    <property type="entry name" value="15-HYDROXYPROSTAGLANDIN DEHYDROGENASE [NAD(+)]"/>
    <property type="match status" value="1"/>
</dbReference>
<proteinExistence type="inferred from homology"/>
<gene>
    <name evidence="7" type="ORF">B0A54_06314</name>
    <name evidence="5" type="ORF">LTR82_002842</name>
    <name evidence="6" type="ORF">LTR91_009373</name>
</gene>
<dbReference type="Gene3D" id="3.40.50.720">
    <property type="entry name" value="NAD(P)-binding Rossmann-like Domain"/>
    <property type="match status" value="1"/>
</dbReference>
<keyword evidence="2" id="KW-0521">NADP</keyword>
<dbReference type="InterPro" id="IPR002347">
    <property type="entry name" value="SDR_fam"/>
</dbReference>
<dbReference type="Proteomes" id="UP000310066">
    <property type="component" value="Unassembled WGS sequence"/>
</dbReference>
<evidence type="ECO:0000313" key="8">
    <source>
        <dbReference type="Proteomes" id="UP000310066"/>
    </source>
</evidence>
<evidence type="ECO:0000313" key="5">
    <source>
        <dbReference type="EMBL" id="KAK0326097.1"/>
    </source>
</evidence>
<dbReference type="GO" id="GO:0005737">
    <property type="term" value="C:cytoplasm"/>
    <property type="evidence" value="ECO:0007669"/>
    <property type="project" value="TreeGrafter"/>
</dbReference>
<protein>
    <recommendedName>
        <fullName evidence="10">15-hydroxyprostaglandin dehydrogenase [NAD(+)]</fullName>
    </recommendedName>
</protein>
<dbReference type="InterPro" id="IPR036291">
    <property type="entry name" value="NAD(P)-bd_dom_sf"/>
</dbReference>
<dbReference type="EMBL" id="JAUJLE010000076">
    <property type="protein sequence ID" value="KAK0989220.1"/>
    <property type="molecule type" value="Genomic_DNA"/>
</dbReference>
<dbReference type="PANTHER" id="PTHR44229:SF4">
    <property type="entry name" value="15-HYDROXYPROSTAGLANDIN DEHYDROGENASE [NAD(+)]"/>
    <property type="match status" value="1"/>
</dbReference>
<dbReference type="EMBL" id="NAJP01000028">
    <property type="protein sequence ID" value="TKA41411.1"/>
    <property type="molecule type" value="Genomic_DNA"/>
</dbReference>
<name>A0A4U0UYU7_9PEZI</name>
<evidence type="ECO:0000313" key="9">
    <source>
        <dbReference type="Proteomes" id="UP001175353"/>
    </source>
</evidence>
<dbReference type="AlphaFoldDB" id="A0A4U0UYU7"/>
<dbReference type="GO" id="GO:0016491">
    <property type="term" value="F:oxidoreductase activity"/>
    <property type="evidence" value="ECO:0007669"/>
    <property type="project" value="UniProtKB-KW"/>
</dbReference>
<evidence type="ECO:0000256" key="2">
    <source>
        <dbReference type="ARBA" id="ARBA00022857"/>
    </source>
</evidence>
<organism evidence="7 8">
    <name type="scientific">Friedmanniomyces endolithicus</name>
    <dbReference type="NCBI Taxonomy" id="329885"/>
    <lineage>
        <taxon>Eukaryota</taxon>
        <taxon>Fungi</taxon>
        <taxon>Dikarya</taxon>
        <taxon>Ascomycota</taxon>
        <taxon>Pezizomycotina</taxon>
        <taxon>Dothideomycetes</taxon>
        <taxon>Dothideomycetidae</taxon>
        <taxon>Mycosphaerellales</taxon>
        <taxon>Teratosphaeriaceae</taxon>
        <taxon>Friedmanniomyces</taxon>
    </lineage>
</organism>